<reference evidence="1" key="1">
    <citation type="submission" date="2019-09" db="EMBL/GenBank/DDBJ databases">
        <title>Complete genome sequencing of four Arcobacter species reveals a diverse suite of mobile elements.</title>
        <authorList>
            <person name="Miller W.G."/>
            <person name="Yee E."/>
            <person name="Bono J.L."/>
        </authorList>
    </citation>
    <scope>NUCLEOTIDE SEQUENCE [LARGE SCALE GENOMIC DNA]</scope>
    <source>
        <strain evidence="1">LMG 26638</strain>
    </source>
</reference>
<keyword evidence="2" id="KW-1185">Reference proteome</keyword>
<gene>
    <name evidence="1" type="primary">fdhM</name>
    <name evidence="1" type="ORF">APAC_0973</name>
</gene>
<reference evidence="1" key="2">
    <citation type="submission" date="2019-09" db="EMBL/GenBank/DDBJ databases">
        <title>Taxonomic note: a critical rebuttal of the proposed division of the genus Arcobacter into six genera, emended descriptions of Arcobacter anaerophilus and the genus Arcobacter, and an assessment of genus-level boundaries for Epsilonproteobacteria using in silico genomic comparator tools.</title>
        <authorList>
            <person name="On S.L.W."/>
            <person name="Miller W.G."/>
            <person name="Biggs P."/>
            <person name="Cornelius A."/>
            <person name="Vandamme P."/>
        </authorList>
    </citation>
    <scope>NUCLEOTIDE SEQUENCE [LARGE SCALE GENOMIC DNA]</scope>
    <source>
        <strain evidence="1">LMG 26638</strain>
    </source>
</reference>
<dbReference type="PANTHER" id="PTHR34227">
    <property type="entry name" value="CHAPERONE PROTEIN YCDY"/>
    <property type="match status" value="1"/>
</dbReference>
<dbReference type="PANTHER" id="PTHR34227:SF1">
    <property type="entry name" value="DIMETHYL SULFOXIDE REDUCTASE CHAPERONE-RELATED"/>
    <property type="match status" value="1"/>
</dbReference>
<dbReference type="Pfam" id="PF02613">
    <property type="entry name" value="Nitrate_red_del"/>
    <property type="match status" value="1"/>
</dbReference>
<dbReference type="Gene3D" id="1.10.3480.10">
    <property type="entry name" value="TorD-like"/>
    <property type="match status" value="1"/>
</dbReference>
<sequence length="259" mass="30201">MQDNQAINKARALYYNLFANFFVLSKETQNYLELRDLISILKENPLDNSSAGALENLYELLDPTSNATLMQEFDDLFHNPINKKIRLTASYYDEGVESGKKRVEMINFVGKTKLRRNEKNYYEYEDSVGFIFSLMSHLCDNISKGEKEYENTVHCIFSSVLNDFIDEVAKELYEHNSSKIFKELMVVLHSFIEFERLYLEVSKPAPKVKVEKTSCELEEISEEEKQRRARNKVLKAMGPKKTQNESCPIDIHYDVESEI</sequence>
<dbReference type="Proteomes" id="UP000322726">
    <property type="component" value="Chromosome"/>
</dbReference>
<protein>
    <submittedName>
        <fullName evidence="1">Putative formate dehydrogenase-specific chaperone</fullName>
    </submittedName>
</protein>
<evidence type="ECO:0000313" key="2">
    <source>
        <dbReference type="Proteomes" id="UP000322726"/>
    </source>
</evidence>
<dbReference type="InterPro" id="IPR050289">
    <property type="entry name" value="TorD/DmsD_chaperones"/>
</dbReference>
<dbReference type="InterPro" id="IPR036411">
    <property type="entry name" value="TorD-like_sf"/>
</dbReference>
<name>A0A5C2H527_9BACT</name>
<accession>A0A5C2H527</accession>
<dbReference type="InterPro" id="IPR020945">
    <property type="entry name" value="DMSO/NO3_reduct_chaperone"/>
</dbReference>
<organism evidence="1 2">
    <name type="scientific">Malaciobacter pacificus</name>
    <dbReference type="NCBI Taxonomy" id="1080223"/>
    <lineage>
        <taxon>Bacteria</taxon>
        <taxon>Pseudomonadati</taxon>
        <taxon>Campylobacterota</taxon>
        <taxon>Epsilonproteobacteria</taxon>
        <taxon>Campylobacterales</taxon>
        <taxon>Arcobacteraceae</taxon>
        <taxon>Malaciobacter</taxon>
    </lineage>
</organism>
<dbReference type="EMBL" id="CP035928">
    <property type="protein sequence ID" value="QEP34101.1"/>
    <property type="molecule type" value="Genomic_DNA"/>
</dbReference>
<dbReference type="SUPFAM" id="SSF89155">
    <property type="entry name" value="TorD-like"/>
    <property type="match status" value="1"/>
</dbReference>
<proteinExistence type="predicted"/>
<dbReference type="OrthoDB" id="5321442at2"/>
<dbReference type="RefSeq" id="WP_130233059.1">
    <property type="nucleotide sequence ID" value="NZ_BMEF01000012.1"/>
</dbReference>
<dbReference type="KEGG" id="apai:APAC_0973"/>
<evidence type="ECO:0000313" key="1">
    <source>
        <dbReference type="EMBL" id="QEP34101.1"/>
    </source>
</evidence>
<dbReference type="AlphaFoldDB" id="A0A5C2H527"/>